<dbReference type="Proteomes" id="UP000235672">
    <property type="component" value="Unassembled WGS sequence"/>
</dbReference>
<feature type="region of interest" description="Disordered" evidence="1">
    <location>
        <begin position="58"/>
        <end position="102"/>
    </location>
</feature>
<gene>
    <name evidence="2" type="ORF">NA56DRAFT_665054</name>
</gene>
<name>A0A2J6PJ34_9HELO</name>
<reference evidence="2 3" key="1">
    <citation type="submission" date="2016-05" db="EMBL/GenBank/DDBJ databases">
        <title>A degradative enzymes factory behind the ericoid mycorrhizal symbiosis.</title>
        <authorList>
            <consortium name="DOE Joint Genome Institute"/>
            <person name="Martino E."/>
            <person name="Morin E."/>
            <person name="Grelet G."/>
            <person name="Kuo A."/>
            <person name="Kohler A."/>
            <person name="Daghino S."/>
            <person name="Barry K."/>
            <person name="Choi C."/>
            <person name="Cichocki N."/>
            <person name="Clum A."/>
            <person name="Copeland A."/>
            <person name="Hainaut M."/>
            <person name="Haridas S."/>
            <person name="Labutti K."/>
            <person name="Lindquist E."/>
            <person name="Lipzen A."/>
            <person name="Khouja H.-R."/>
            <person name="Murat C."/>
            <person name="Ohm R."/>
            <person name="Olson A."/>
            <person name="Spatafora J."/>
            <person name="Veneault-Fourrey C."/>
            <person name="Henrissat B."/>
            <person name="Grigoriev I."/>
            <person name="Martin F."/>
            <person name="Perotto S."/>
        </authorList>
    </citation>
    <scope>NUCLEOTIDE SEQUENCE [LARGE SCALE GENOMIC DNA]</scope>
    <source>
        <strain evidence="2 3">UAMH 7357</strain>
    </source>
</reference>
<evidence type="ECO:0000313" key="3">
    <source>
        <dbReference type="Proteomes" id="UP000235672"/>
    </source>
</evidence>
<keyword evidence="3" id="KW-1185">Reference proteome</keyword>
<feature type="region of interest" description="Disordered" evidence="1">
    <location>
        <begin position="143"/>
        <end position="171"/>
    </location>
</feature>
<protein>
    <submittedName>
        <fullName evidence="2">Uncharacterized protein</fullName>
    </submittedName>
</protein>
<evidence type="ECO:0000256" key="1">
    <source>
        <dbReference type="SAM" id="MobiDB-lite"/>
    </source>
</evidence>
<evidence type="ECO:0000313" key="2">
    <source>
        <dbReference type="EMBL" id="PMD14033.1"/>
    </source>
</evidence>
<dbReference type="AlphaFoldDB" id="A0A2J6PJ34"/>
<feature type="compositionally biased region" description="Low complexity" evidence="1">
    <location>
        <begin position="58"/>
        <end position="81"/>
    </location>
</feature>
<organism evidence="2 3">
    <name type="scientific">Hyaloscypha hepaticicola</name>
    <dbReference type="NCBI Taxonomy" id="2082293"/>
    <lineage>
        <taxon>Eukaryota</taxon>
        <taxon>Fungi</taxon>
        <taxon>Dikarya</taxon>
        <taxon>Ascomycota</taxon>
        <taxon>Pezizomycotina</taxon>
        <taxon>Leotiomycetes</taxon>
        <taxon>Helotiales</taxon>
        <taxon>Hyaloscyphaceae</taxon>
        <taxon>Hyaloscypha</taxon>
    </lineage>
</organism>
<dbReference type="EMBL" id="KZ613525">
    <property type="protein sequence ID" value="PMD14033.1"/>
    <property type="molecule type" value="Genomic_DNA"/>
</dbReference>
<feature type="compositionally biased region" description="Polar residues" evidence="1">
    <location>
        <begin position="156"/>
        <end position="171"/>
    </location>
</feature>
<proteinExistence type="predicted"/>
<sequence length="171" mass="17593">MARSSPTSVDSSVRGNFCHNPIAVEKSNSASASVSASASAVQFDSSKVEAMLASSISLSDLGSNSGGKPTAAHGASSAAGHRSPPDDMLADTPPSDPNSLGTRCVIVEIPHCQARVPWPQPSTSAGCTQSKCQTIKTSHFTAAFDDSRIPLEPSIPESNNIDQPSSSSKPR</sequence>
<accession>A0A2J6PJ34</accession>